<keyword evidence="2" id="KW-1185">Reference proteome</keyword>
<reference evidence="1 2" key="1">
    <citation type="journal article" date="2023" name="Insect Mol. Biol.">
        <title>Genome sequencing provides insights into the evolution of gene families encoding plant cell wall-degrading enzymes in longhorned beetles.</title>
        <authorList>
            <person name="Shin N.R."/>
            <person name="Okamura Y."/>
            <person name="Kirsch R."/>
            <person name="Pauchet Y."/>
        </authorList>
    </citation>
    <scope>NUCLEOTIDE SEQUENCE [LARGE SCALE GENOMIC DNA]</scope>
    <source>
        <strain evidence="1">EAD_L_NR</strain>
    </source>
</reference>
<evidence type="ECO:0000313" key="1">
    <source>
        <dbReference type="EMBL" id="KAJ8913163.1"/>
    </source>
</evidence>
<dbReference type="Proteomes" id="UP001159042">
    <property type="component" value="Unassembled WGS sequence"/>
</dbReference>
<comment type="caution">
    <text evidence="1">The sequence shown here is derived from an EMBL/GenBank/DDBJ whole genome shotgun (WGS) entry which is preliminary data.</text>
</comment>
<dbReference type="AlphaFoldDB" id="A0AAV8VG72"/>
<accession>A0AAV8VG72</accession>
<proteinExistence type="predicted"/>
<evidence type="ECO:0000313" key="2">
    <source>
        <dbReference type="Proteomes" id="UP001159042"/>
    </source>
</evidence>
<name>A0AAV8VG72_9CUCU</name>
<organism evidence="1 2">
    <name type="scientific">Exocentrus adspersus</name>
    <dbReference type="NCBI Taxonomy" id="1586481"/>
    <lineage>
        <taxon>Eukaryota</taxon>
        <taxon>Metazoa</taxon>
        <taxon>Ecdysozoa</taxon>
        <taxon>Arthropoda</taxon>
        <taxon>Hexapoda</taxon>
        <taxon>Insecta</taxon>
        <taxon>Pterygota</taxon>
        <taxon>Neoptera</taxon>
        <taxon>Endopterygota</taxon>
        <taxon>Coleoptera</taxon>
        <taxon>Polyphaga</taxon>
        <taxon>Cucujiformia</taxon>
        <taxon>Chrysomeloidea</taxon>
        <taxon>Cerambycidae</taxon>
        <taxon>Lamiinae</taxon>
        <taxon>Acanthocinini</taxon>
        <taxon>Exocentrus</taxon>
    </lineage>
</organism>
<protein>
    <submittedName>
        <fullName evidence="1">Uncharacterized protein</fullName>
    </submittedName>
</protein>
<sequence>MHFITTQSLQSLKLETNNEVFSIIKVNNTNTRTYLLNDEKGEEIRGAYTEELQKTAHPEVFLIERVIKKKGNELYVKFLNLKNYSWIYSYKNDLV</sequence>
<gene>
    <name evidence="1" type="ORF">NQ315_006082</name>
</gene>
<dbReference type="EMBL" id="JANEYG010000101">
    <property type="protein sequence ID" value="KAJ8913163.1"/>
    <property type="molecule type" value="Genomic_DNA"/>
</dbReference>